<feature type="domain" description="HTH myb-type" evidence="8">
    <location>
        <begin position="78"/>
        <end position="133"/>
    </location>
</feature>
<dbReference type="InterPro" id="IPR009057">
    <property type="entry name" value="Homeodomain-like_sf"/>
</dbReference>
<dbReference type="GO" id="GO:0042795">
    <property type="term" value="P:snRNA transcription by RNA polymerase II"/>
    <property type="evidence" value="ECO:0007669"/>
    <property type="project" value="TreeGrafter"/>
</dbReference>
<evidence type="ECO:0000313" key="9">
    <source>
        <dbReference type="EMBL" id="KAJ3429745.1"/>
    </source>
</evidence>
<comment type="caution">
    <text evidence="9">The sequence shown here is derived from an EMBL/GenBank/DDBJ whole genome shotgun (WGS) entry which is preliminary data.</text>
</comment>
<name>A0AAV7YP69_9EUKA</name>
<keyword evidence="3" id="KW-0238">DNA-binding</keyword>
<organism evidence="9 10">
    <name type="scientific">Anaeramoeba flamelloides</name>
    <dbReference type="NCBI Taxonomy" id="1746091"/>
    <lineage>
        <taxon>Eukaryota</taxon>
        <taxon>Metamonada</taxon>
        <taxon>Anaeramoebidae</taxon>
        <taxon>Anaeramoeba</taxon>
    </lineage>
</organism>
<protein>
    <submittedName>
        <fullName evidence="9">Transcription repressor myb5</fullName>
    </submittedName>
</protein>
<accession>A0AAV7YP69</accession>
<dbReference type="GO" id="GO:0019185">
    <property type="term" value="C:snRNA-activating protein complex"/>
    <property type="evidence" value="ECO:0007669"/>
    <property type="project" value="TreeGrafter"/>
</dbReference>
<gene>
    <name evidence="9" type="ORF">M0812_25105</name>
</gene>
<dbReference type="InterPro" id="IPR001005">
    <property type="entry name" value="SANT/Myb"/>
</dbReference>
<evidence type="ECO:0000313" key="10">
    <source>
        <dbReference type="Proteomes" id="UP001146793"/>
    </source>
</evidence>
<dbReference type="SMART" id="SM00717">
    <property type="entry name" value="SANT"/>
    <property type="match status" value="3"/>
</dbReference>
<dbReference type="Gene3D" id="1.10.10.60">
    <property type="entry name" value="Homeodomain-like"/>
    <property type="match status" value="3"/>
</dbReference>
<feature type="compositionally biased region" description="Low complexity" evidence="6">
    <location>
        <begin position="541"/>
        <end position="567"/>
    </location>
</feature>
<dbReference type="CDD" id="cd00167">
    <property type="entry name" value="SANT"/>
    <property type="match status" value="3"/>
</dbReference>
<evidence type="ECO:0000256" key="4">
    <source>
        <dbReference type="ARBA" id="ARBA00023163"/>
    </source>
</evidence>
<feature type="domain" description="HTH myb-type" evidence="8">
    <location>
        <begin position="34"/>
        <end position="77"/>
    </location>
</feature>
<dbReference type="AlphaFoldDB" id="A0AAV7YP69"/>
<keyword evidence="5" id="KW-0539">Nucleus</keyword>
<keyword evidence="4" id="KW-0804">Transcription</keyword>
<feature type="compositionally biased region" description="Basic residues" evidence="6">
    <location>
        <begin position="263"/>
        <end position="281"/>
    </location>
</feature>
<evidence type="ECO:0000256" key="1">
    <source>
        <dbReference type="ARBA" id="ARBA00022737"/>
    </source>
</evidence>
<dbReference type="PROSITE" id="PS50090">
    <property type="entry name" value="MYB_LIKE"/>
    <property type="match status" value="3"/>
</dbReference>
<feature type="domain" description="HTH myb-type" evidence="8">
    <location>
        <begin position="134"/>
        <end position="184"/>
    </location>
</feature>
<dbReference type="PANTHER" id="PTHR46621:SF1">
    <property type="entry name" value="SNRNA-ACTIVATING PROTEIN COMPLEX SUBUNIT 4"/>
    <property type="match status" value="1"/>
</dbReference>
<evidence type="ECO:0000259" key="8">
    <source>
        <dbReference type="PROSITE" id="PS51294"/>
    </source>
</evidence>
<feature type="domain" description="Myb-like" evidence="7">
    <location>
        <begin position="78"/>
        <end position="129"/>
    </location>
</feature>
<feature type="compositionally biased region" description="Basic and acidic residues" evidence="6">
    <location>
        <begin position="297"/>
        <end position="308"/>
    </location>
</feature>
<keyword evidence="1" id="KW-0677">Repeat</keyword>
<dbReference type="PROSITE" id="PS51294">
    <property type="entry name" value="HTH_MYB"/>
    <property type="match status" value="3"/>
</dbReference>
<reference evidence="9" key="1">
    <citation type="submission" date="2022-08" db="EMBL/GenBank/DDBJ databases">
        <title>Novel sulphate-reducing endosymbionts in the free-living metamonad Anaeramoeba.</title>
        <authorList>
            <person name="Jerlstrom-Hultqvist J."/>
            <person name="Cepicka I."/>
            <person name="Gallot-Lavallee L."/>
            <person name="Salas-Leiva D."/>
            <person name="Curtis B.A."/>
            <person name="Zahonova K."/>
            <person name="Pipaliya S."/>
            <person name="Dacks J."/>
            <person name="Roger A.J."/>
        </authorList>
    </citation>
    <scope>NUCLEOTIDE SEQUENCE</scope>
    <source>
        <strain evidence="9">Busselton2</strain>
    </source>
</reference>
<sequence length="754" mass="89364">MSNIQTIKNQKLLFEEIKIIPALSPVKHSKNSIWSKYEDEILARAVQKFKGKDWDLIAEYLFNKEPTQCLHRWKKVLNPELKKGPWTKEEDNLLIKSVKTHGDLNWAFISSQIPKRTSKQCRERWKNQLDPNIKRSSWTKEEDEILIKKQILYGNSWCKIKVFLPGRPDNMIKNRWNSTLKKQIESGNYSLDANHKNETKNKTNKNRKINTNKKTKLKAKRKRTRDKMKRKHKARKQNQKKKGIDDFIISDNEETNDSDYEKKKKKTKRRRKNKKRKKLKHMSISEESNDDIVDSMKPIEDIPNEKTKTNKKTKRKKSKRKQKNRNKLKKKKKRYKSNQKVSERKPRDFNSFSSNEENKILKTVNNAKKKINIYQDQRKNFKKKKIYLKNMERSNKHKKTKVKLKSMAKPKLKLISKTKIHSVNRKLNKKNGKKIQIRLKFPNLSTKKISNLNKAKKGFVKKKDKKDQKKTISIAENTFRKNNTYKNFFNKPQVVNTKKNQLYSVSKNKSTLSKEYSVWKSHNNKNKMNSLKKFHIKEPDNNNNNNSNNNNNCNNSNNGNNSSNHNNMDINVQNEDDTENENVISPFYEELFPLSDFQQMDEIKNQNIKNEHDPLTRELNEEEPIIHFKPNNNILLNQQEDNFNVVDEDGHNHNNNANTNSSVVVMSHEEDEELSHFDGLVTSNGLQKDSYFFASYDYDYPSENQMLNLQNNFTIKKNDPFDSFVNIENRMNNLENNSNQKINFDKNHSDNTLN</sequence>
<dbReference type="GO" id="GO:0042796">
    <property type="term" value="P:snRNA transcription by RNA polymerase III"/>
    <property type="evidence" value="ECO:0007669"/>
    <property type="project" value="TreeGrafter"/>
</dbReference>
<dbReference type="Pfam" id="PF00249">
    <property type="entry name" value="Myb_DNA-binding"/>
    <property type="match status" value="1"/>
</dbReference>
<feature type="domain" description="Myb-like" evidence="7">
    <location>
        <begin position="26"/>
        <end position="77"/>
    </location>
</feature>
<dbReference type="InterPro" id="IPR051575">
    <property type="entry name" value="Myb-like_DNA-bd"/>
</dbReference>
<proteinExistence type="predicted"/>
<dbReference type="Proteomes" id="UP001146793">
    <property type="component" value="Unassembled WGS sequence"/>
</dbReference>
<dbReference type="EMBL" id="JANTQA010000057">
    <property type="protein sequence ID" value="KAJ3429745.1"/>
    <property type="molecule type" value="Genomic_DNA"/>
</dbReference>
<feature type="region of interest" description="Disordered" evidence="6">
    <location>
        <begin position="187"/>
        <end position="352"/>
    </location>
</feature>
<feature type="compositionally biased region" description="Basic residues" evidence="6">
    <location>
        <begin position="309"/>
        <end position="337"/>
    </location>
</feature>
<feature type="domain" description="Myb-like" evidence="7">
    <location>
        <begin position="130"/>
        <end position="180"/>
    </location>
</feature>
<feature type="region of interest" description="Disordered" evidence="6">
    <location>
        <begin position="536"/>
        <end position="572"/>
    </location>
</feature>
<dbReference type="PANTHER" id="PTHR46621">
    <property type="entry name" value="SNRNA-ACTIVATING PROTEIN COMPLEX SUBUNIT 4"/>
    <property type="match status" value="1"/>
</dbReference>
<evidence type="ECO:0000256" key="3">
    <source>
        <dbReference type="ARBA" id="ARBA00023125"/>
    </source>
</evidence>
<keyword evidence="2" id="KW-0805">Transcription regulation</keyword>
<evidence type="ECO:0000256" key="5">
    <source>
        <dbReference type="ARBA" id="ARBA00023242"/>
    </source>
</evidence>
<dbReference type="InterPro" id="IPR017930">
    <property type="entry name" value="Myb_dom"/>
</dbReference>
<dbReference type="Pfam" id="PF13921">
    <property type="entry name" value="Myb_DNA-bind_6"/>
    <property type="match status" value="1"/>
</dbReference>
<dbReference type="GO" id="GO:0000978">
    <property type="term" value="F:RNA polymerase II cis-regulatory region sequence-specific DNA binding"/>
    <property type="evidence" value="ECO:0007669"/>
    <property type="project" value="TreeGrafter"/>
</dbReference>
<dbReference type="SUPFAM" id="SSF46689">
    <property type="entry name" value="Homeodomain-like"/>
    <property type="match status" value="2"/>
</dbReference>
<dbReference type="FunFam" id="1.10.10.60:FF:000010">
    <property type="entry name" value="Transcriptional activator Myb isoform A"/>
    <property type="match status" value="1"/>
</dbReference>
<evidence type="ECO:0000256" key="2">
    <source>
        <dbReference type="ARBA" id="ARBA00023015"/>
    </source>
</evidence>
<evidence type="ECO:0000259" key="7">
    <source>
        <dbReference type="PROSITE" id="PS50090"/>
    </source>
</evidence>
<dbReference type="GO" id="GO:0001006">
    <property type="term" value="F:RNA polymerase III type 3 promoter sequence-specific DNA binding"/>
    <property type="evidence" value="ECO:0007669"/>
    <property type="project" value="TreeGrafter"/>
</dbReference>
<feature type="compositionally biased region" description="Basic residues" evidence="6">
    <location>
        <begin position="202"/>
        <end position="241"/>
    </location>
</feature>
<evidence type="ECO:0000256" key="6">
    <source>
        <dbReference type="SAM" id="MobiDB-lite"/>
    </source>
</evidence>